<organism evidence="2 3">
    <name type="scientific">Pantoea allii</name>
    <dbReference type="NCBI Taxonomy" id="574096"/>
    <lineage>
        <taxon>Bacteria</taxon>
        <taxon>Pseudomonadati</taxon>
        <taxon>Pseudomonadota</taxon>
        <taxon>Gammaproteobacteria</taxon>
        <taxon>Enterobacterales</taxon>
        <taxon>Erwiniaceae</taxon>
        <taxon>Pantoea</taxon>
    </lineage>
</organism>
<dbReference type="Gene3D" id="3.40.50.300">
    <property type="entry name" value="P-loop containing nucleotide triphosphate hydrolases"/>
    <property type="match status" value="1"/>
</dbReference>
<reference evidence="2 3" key="1">
    <citation type="submission" date="2018-05" db="EMBL/GenBank/DDBJ databases">
        <title>Genomic Encyclopedia of Type Strains, Phase IV (KMG-V): Genome sequencing to study the core and pangenomes of soil and plant-associated prokaryotes.</title>
        <authorList>
            <person name="Whitman W."/>
        </authorList>
    </citation>
    <scope>NUCLEOTIDE SEQUENCE [LARGE SCALE GENOMIC DNA]</scope>
    <source>
        <strain evidence="2 3">PNA 200-10</strain>
    </source>
</reference>
<accession>A0A2V2BF50</accession>
<feature type="domain" description="G" evidence="1">
    <location>
        <begin position="39"/>
        <end position="153"/>
    </location>
</feature>
<dbReference type="GO" id="GO:0030488">
    <property type="term" value="P:tRNA methylation"/>
    <property type="evidence" value="ECO:0007669"/>
    <property type="project" value="TreeGrafter"/>
</dbReference>
<gene>
    <name evidence="2" type="ORF">C7431_10699</name>
</gene>
<dbReference type="CDD" id="cd11383">
    <property type="entry name" value="YfjP"/>
    <property type="match status" value="1"/>
</dbReference>
<dbReference type="GO" id="GO:0005829">
    <property type="term" value="C:cytosol"/>
    <property type="evidence" value="ECO:0007669"/>
    <property type="project" value="TreeGrafter"/>
</dbReference>
<sequence length="291" mass="32731">MNQSNNSKAFEDSLAFLPNEFSRLILNKISYLATYEPIIGIMGKTGVGKSSLCNALFQGKVSPVSDVSACTRDALRFRFQSGNRYLTLIDLPGVGESQHRDREYESLYRHVLSDIDLIMWVIKADDRALAVDEHFYRYVLGDAFQSKVLFVVNQADKIEPCHEWNSTSNQPSPLQIANLDLKVQDITRLFKPINRVCKISVKTNWNLTEMVEAVVESLPEKSSSPVSAQLHSHLKTERVKETARNDFGSAVGGVLDVVASLPMVPRPVKSLIHQVRDAIISIARSVWDFFF</sequence>
<dbReference type="NCBIfam" id="TIGR00231">
    <property type="entry name" value="small_GTP"/>
    <property type="match status" value="1"/>
</dbReference>
<dbReference type="InterPro" id="IPR005225">
    <property type="entry name" value="Small_GTP-bd"/>
</dbReference>
<comment type="caution">
    <text evidence="2">The sequence shown here is derived from an EMBL/GenBank/DDBJ whole genome shotgun (WGS) entry which is preliminary data.</text>
</comment>
<dbReference type="EMBL" id="QGHF01000006">
    <property type="protein sequence ID" value="PWK96178.1"/>
    <property type="molecule type" value="Genomic_DNA"/>
</dbReference>
<dbReference type="RefSeq" id="WP_109717504.1">
    <property type="nucleotide sequence ID" value="NZ_QGHF01000006.1"/>
</dbReference>
<name>A0A2V2BF50_9GAMM</name>
<dbReference type="OrthoDB" id="9779790at2"/>
<dbReference type="PANTHER" id="PTHR42714:SF2">
    <property type="entry name" value="TRNA MODIFICATION GTPASE GTPBP3, MITOCHONDRIAL"/>
    <property type="match status" value="1"/>
</dbReference>
<dbReference type="SUPFAM" id="SSF52540">
    <property type="entry name" value="P-loop containing nucleoside triphosphate hydrolases"/>
    <property type="match status" value="1"/>
</dbReference>
<protein>
    <recommendedName>
        <fullName evidence="1">G domain-containing protein</fullName>
    </recommendedName>
</protein>
<dbReference type="Proteomes" id="UP000245981">
    <property type="component" value="Unassembled WGS sequence"/>
</dbReference>
<proteinExistence type="predicted"/>
<dbReference type="InterPro" id="IPR006073">
    <property type="entry name" value="GTP-bd"/>
</dbReference>
<evidence type="ECO:0000259" key="1">
    <source>
        <dbReference type="Pfam" id="PF01926"/>
    </source>
</evidence>
<dbReference type="Pfam" id="PF01926">
    <property type="entry name" value="MMR_HSR1"/>
    <property type="match status" value="1"/>
</dbReference>
<dbReference type="GO" id="GO:0002098">
    <property type="term" value="P:tRNA wobble uridine modification"/>
    <property type="evidence" value="ECO:0007669"/>
    <property type="project" value="TreeGrafter"/>
</dbReference>
<evidence type="ECO:0000313" key="2">
    <source>
        <dbReference type="EMBL" id="PWK96178.1"/>
    </source>
</evidence>
<dbReference type="GO" id="GO:0005525">
    <property type="term" value="F:GTP binding"/>
    <property type="evidence" value="ECO:0007669"/>
    <property type="project" value="InterPro"/>
</dbReference>
<dbReference type="InterPro" id="IPR027417">
    <property type="entry name" value="P-loop_NTPase"/>
</dbReference>
<dbReference type="AlphaFoldDB" id="A0A2V2BF50"/>
<dbReference type="PANTHER" id="PTHR42714">
    <property type="entry name" value="TRNA MODIFICATION GTPASE GTPBP3"/>
    <property type="match status" value="1"/>
</dbReference>
<evidence type="ECO:0000313" key="3">
    <source>
        <dbReference type="Proteomes" id="UP000245981"/>
    </source>
</evidence>